<dbReference type="InterPro" id="IPR029424">
    <property type="entry name" value="MMS22L_C"/>
</dbReference>
<dbReference type="AlphaFoldDB" id="A0A8J5N670"/>
<evidence type="ECO:0000259" key="1">
    <source>
        <dbReference type="Pfam" id="PF14911"/>
    </source>
</evidence>
<proteinExistence type="predicted"/>
<dbReference type="GO" id="GO:0043596">
    <property type="term" value="C:nuclear replication fork"/>
    <property type="evidence" value="ECO:0007669"/>
    <property type="project" value="TreeGrafter"/>
</dbReference>
<dbReference type="Pfam" id="PF14911">
    <property type="entry name" value="MMS22L_C"/>
    <property type="match status" value="1"/>
</dbReference>
<feature type="domain" description="MMS22-like C-terminal" evidence="1">
    <location>
        <begin position="5"/>
        <end position="224"/>
    </location>
</feature>
<organism evidence="2 3">
    <name type="scientific">Homarus americanus</name>
    <name type="common">American lobster</name>
    <dbReference type="NCBI Taxonomy" id="6706"/>
    <lineage>
        <taxon>Eukaryota</taxon>
        <taxon>Metazoa</taxon>
        <taxon>Ecdysozoa</taxon>
        <taxon>Arthropoda</taxon>
        <taxon>Crustacea</taxon>
        <taxon>Multicrustacea</taxon>
        <taxon>Malacostraca</taxon>
        <taxon>Eumalacostraca</taxon>
        <taxon>Eucarida</taxon>
        <taxon>Decapoda</taxon>
        <taxon>Pleocyemata</taxon>
        <taxon>Astacidea</taxon>
        <taxon>Nephropoidea</taxon>
        <taxon>Nephropidae</taxon>
        <taxon>Homarus</taxon>
    </lineage>
</organism>
<dbReference type="PANTHER" id="PTHR28547:SF1">
    <property type="entry name" value="PROTEIN MMS22-LIKE"/>
    <property type="match status" value="1"/>
</dbReference>
<dbReference type="InterPro" id="IPR042320">
    <property type="entry name" value="MMS22-like"/>
</dbReference>
<gene>
    <name evidence="2" type="primary">MMS22L-L</name>
    <name evidence="2" type="ORF">Hamer_G018917</name>
</gene>
<sequence>MVCAMGCLGLAQDPYLVRCVRNVFTHYMYRFPVKTSNSYTSTTHPFIICLHNGDVREEAIQELRSVFLEVVRDSYLRRRGVSNVHLQMVISLVLELLNKSTSEWMEGVCCTLFLPLLELLLTLEEPTTKRVATDLLQKLLQEVRDQDTFCRSKLVRSVRRLVIQHLSWSSAKLFRVLGVIGVLHKQLIVECLPHIAQAVTATEEKRGIGLDHTLRHGYQALLASLGVNEEDIIFA</sequence>
<name>A0A8J5N670_HOMAM</name>
<comment type="caution">
    <text evidence="2">The sequence shown here is derived from an EMBL/GenBank/DDBJ whole genome shotgun (WGS) entry which is preliminary data.</text>
</comment>
<dbReference type="Proteomes" id="UP000747542">
    <property type="component" value="Unassembled WGS sequence"/>
</dbReference>
<evidence type="ECO:0000313" key="2">
    <source>
        <dbReference type="EMBL" id="KAG7173770.1"/>
    </source>
</evidence>
<keyword evidence="3" id="KW-1185">Reference proteome</keyword>
<evidence type="ECO:0000313" key="3">
    <source>
        <dbReference type="Proteomes" id="UP000747542"/>
    </source>
</evidence>
<reference evidence="2" key="1">
    <citation type="journal article" date="2021" name="Sci. Adv.">
        <title>The American lobster genome reveals insights on longevity, neural, and immune adaptations.</title>
        <authorList>
            <person name="Polinski J.M."/>
            <person name="Zimin A.V."/>
            <person name="Clark K.F."/>
            <person name="Kohn A.B."/>
            <person name="Sadowski N."/>
            <person name="Timp W."/>
            <person name="Ptitsyn A."/>
            <person name="Khanna P."/>
            <person name="Romanova D.Y."/>
            <person name="Williams P."/>
            <person name="Greenwood S.J."/>
            <person name="Moroz L.L."/>
            <person name="Walt D.R."/>
            <person name="Bodnar A.G."/>
        </authorList>
    </citation>
    <scope>NUCLEOTIDE SEQUENCE</scope>
    <source>
        <strain evidence="2">GMGI-L3</strain>
    </source>
</reference>
<dbReference type="PANTHER" id="PTHR28547">
    <property type="entry name" value="PROTEIN MMS22-LIKE"/>
    <property type="match status" value="1"/>
</dbReference>
<protein>
    <submittedName>
        <fullName evidence="2">MMS22-like</fullName>
    </submittedName>
</protein>
<accession>A0A8J5N670</accession>
<dbReference type="EMBL" id="JAHLQT010009009">
    <property type="protein sequence ID" value="KAG7173770.1"/>
    <property type="molecule type" value="Genomic_DNA"/>
</dbReference>
<dbReference type="GO" id="GO:0000724">
    <property type="term" value="P:double-strand break repair via homologous recombination"/>
    <property type="evidence" value="ECO:0007669"/>
    <property type="project" value="InterPro"/>
</dbReference>
<dbReference type="GO" id="GO:0031297">
    <property type="term" value="P:replication fork processing"/>
    <property type="evidence" value="ECO:0007669"/>
    <property type="project" value="InterPro"/>
</dbReference>